<organism evidence="1">
    <name type="scientific">Fusarium oxysporum f. sp. conglutinans race 2 54008</name>
    <dbReference type="NCBI Taxonomy" id="1089457"/>
    <lineage>
        <taxon>Eukaryota</taxon>
        <taxon>Fungi</taxon>
        <taxon>Dikarya</taxon>
        <taxon>Ascomycota</taxon>
        <taxon>Pezizomycotina</taxon>
        <taxon>Sordariomycetes</taxon>
        <taxon>Hypocreomycetidae</taxon>
        <taxon>Hypocreales</taxon>
        <taxon>Nectriaceae</taxon>
        <taxon>Fusarium</taxon>
        <taxon>Fusarium oxysporum species complex</taxon>
    </lineage>
</organism>
<accession>X0GZF1</accession>
<reference evidence="1" key="2">
    <citation type="submission" date="2012-05" db="EMBL/GenBank/DDBJ databases">
        <title>The Genome Annotation of Fusarium oxysporum PHW808.</title>
        <authorList>
            <consortium name="The Broad Institute Genomics Platform"/>
            <person name="Ma L.-J."/>
            <person name="Corby-Kistler H."/>
            <person name="Broz K."/>
            <person name="Gale L.R."/>
            <person name="Jonkers W."/>
            <person name="O'Donnell K."/>
            <person name="Ploetz R."/>
            <person name="Steinberg C."/>
            <person name="Schwartz D.C."/>
            <person name="VanEtten H."/>
            <person name="Zhou S."/>
            <person name="Young S.K."/>
            <person name="Zeng Q."/>
            <person name="Gargeya S."/>
            <person name="Fitzgerald M."/>
            <person name="Abouelleil A."/>
            <person name="Alvarado L."/>
            <person name="Chapman S.B."/>
            <person name="Gainer-Dewar J."/>
            <person name="Goldberg J."/>
            <person name="Griggs A."/>
            <person name="Gujja S."/>
            <person name="Hansen M."/>
            <person name="Howarth C."/>
            <person name="Imamovic A."/>
            <person name="Ireland A."/>
            <person name="Larimer J."/>
            <person name="McCowan C."/>
            <person name="Murphy C."/>
            <person name="Pearson M."/>
            <person name="Poon T.W."/>
            <person name="Priest M."/>
            <person name="Roberts A."/>
            <person name="Saif S."/>
            <person name="Shea T."/>
            <person name="Sykes S."/>
            <person name="Wortman J."/>
            <person name="Nusbaum C."/>
            <person name="Birren B."/>
        </authorList>
    </citation>
    <scope>NUCLEOTIDE SEQUENCE</scope>
    <source>
        <strain evidence="1">54008</strain>
    </source>
</reference>
<evidence type="ECO:0000313" key="1">
    <source>
        <dbReference type="EMBL" id="EXL65206.1"/>
    </source>
</evidence>
<dbReference type="AlphaFoldDB" id="X0GZF1"/>
<dbReference type="EMBL" id="JH659183">
    <property type="protein sequence ID" value="EXL65206.1"/>
    <property type="molecule type" value="Genomic_DNA"/>
</dbReference>
<dbReference type="HOGENOM" id="CLU_3359770_0_0_1"/>
<name>X0GZF1_FUSOX</name>
<reference evidence="1" key="1">
    <citation type="submission" date="2011-11" db="EMBL/GenBank/DDBJ databases">
        <title>The Genome Sequence of Fusarium oxysporum PHW808.</title>
        <authorList>
            <consortium name="The Broad Institute Genome Sequencing Platform"/>
            <person name="Ma L.-J."/>
            <person name="Gale L.R."/>
            <person name="Schwartz D.C."/>
            <person name="Zhou S."/>
            <person name="Corby-Kistler H."/>
            <person name="Young S.K."/>
            <person name="Zeng Q."/>
            <person name="Gargeya S."/>
            <person name="Fitzgerald M."/>
            <person name="Haas B."/>
            <person name="Abouelleil A."/>
            <person name="Alvarado L."/>
            <person name="Arachchi H.M."/>
            <person name="Berlin A."/>
            <person name="Brown A."/>
            <person name="Chapman S.B."/>
            <person name="Chen Z."/>
            <person name="Dunbar C."/>
            <person name="Freedman E."/>
            <person name="Gearin G."/>
            <person name="Goldberg J."/>
            <person name="Griggs A."/>
            <person name="Gujja S."/>
            <person name="Heiman D."/>
            <person name="Howarth C."/>
            <person name="Larson L."/>
            <person name="Lui A."/>
            <person name="MacDonald P.J.P."/>
            <person name="Montmayeur A."/>
            <person name="Murphy C."/>
            <person name="Neiman D."/>
            <person name="Pearson M."/>
            <person name="Priest M."/>
            <person name="Roberts A."/>
            <person name="Saif S."/>
            <person name="Shea T."/>
            <person name="Shenoy N."/>
            <person name="Sisk P."/>
            <person name="Stolte C."/>
            <person name="Sykes S."/>
            <person name="Wortman J."/>
            <person name="Nusbaum C."/>
            <person name="Birren B."/>
        </authorList>
    </citation>
    <scope>NUCLEOTIDE SEQUENCE [LARGE SCALE GENOMIC DNA]</scope>
    <source>
        <strain evidence="1">54008</strain>
    </source>
</reference>
<dbReference type="Proteomes" id="UP000030676">
    <property type="component" value="Unassembled WGS sequence"/>
</dbReference>
<gene>
    <name evidence="1" type="ORF">FOPG_18558</name>
</gene>
<sequence>MEQASAHIGTGRIVHPPVSPTRFLPRGLQTVSVISP</sequence>
<protein>
    <submittedName>
        <fullName evidence="1">Uncharacterized protein</fullName>
    </submittedName>
</protein>
<proteinExistence type="predicted"/>